<evidence type="ECO:0000259" key="1">
    <source>
        <dbReference type="PROSITE" id="PS50041"/>
    </source>
</evidence>
<dbReference type="PANTHER" id="PTHR45784">
    <property type="entry name" value="C-TYPE LECTIN DOMAIN FAMILY 20 MEMBER A-RELATED"/>
    <property type="match status" value="1"/>
</dbReference>
<reference evidence="2" key="2">
    <citation type="submission" date="2025-09" db="UniProtKB">
        <authorList>
            <consortium name="Ensembl"/>
        </authorList>
    </citation>
    <scope>IDENTIFICATION</scope>
</reference>
<dbReference type="Proteomes" id="UP000472270">
    <property type="component" value="Unassembled WGS sequence"/>
</dbReference>
<proteinExistence type="predicted"/>
<feature type="domain" description="C-type lectin" evidence="1">
    <location>
        <begin position="28"/>
        <end position="140"/>
    </location>
</feature>
<accession>A0A673KD75</accession>
<dbReference type="SUPFAM" id="SSF56436">
    <property type="entry name" value="C-type lectin-like"/>
    <property type="match status" value="1"/>
</dbReference>
<dbReference type="Gene3D" id="3.10.100.10">
    <property type="entry name" value="Mannose-Binding Protein A, subunit A"/>
    <property type="match status" value="1"/>
</dbReference>
<dbReference type="PANTHER" id="PTHR45784:SF3">
    <property type="entry name" value="C-TYPE LECTIN DOMAIN FAMILY 4 MEMBER K-LIKE-RELATED"/>
    <property type="match status" value="1"/>
</dbReference>
<keyword evidence="3" id="KW-1185">Reference proteome</keyword>
<name>A0A673KD75_9TELE</name>
<dbReference type="Pfam" id="PF00059">
    <property type="entry name" value="Lectin_C"/>
    <property type="match status" value="1"/>
</dbReference>
<dbReference type="Ensembl" id="ENSSRHT00000064109.1">
    <property type="protein sequence ID" value="ENSSRHP00000062385.1"/>
    <property type="gene ID" value="ENSSRHG00000031081.1"/>
</dbReference>
<protein>
    <recommendedName>
        <fullName evidence="1">C-type lectin domain-containing protein</fullName>
    </recommendedName>
</protein>
<dbReference type="SMART" id="SM00034">
    <property type="entry name" value="CLECT"/>
    <property type="match status" value="1"/>
</dbReference>
<evidence type="ECO:0000313" key="2">
    <source>
        <dbReference type="Ensembl" id="ENSSRHP00000062385.1"/>
    </source>
</evidence>
<organism evidence="2 3">
    <name type="scientific">Sinocyclocheilus rhinocerous</name>
    <dbReference type="NCBI Taxonomy" id="307959"/>
    <lineage>
        <taxon>Eukaryota</taxon>
        <taxon>Metazoa</taxon>
        <taxon>Chordata</taxon>
        <taxon>Craniata</taxon>
        <taxon>Vertebrata</taxon>
        <taxon>Euteleostomi</taxon>
        <taxon>Actinopterygii</taxon>
        <taxon>Neopterygii</taxon>
        <taxon>Teleostei</taxon>
        <taxon>Ostariophysi</taxon>
        <taxon>Cypriniformes</taxon>
        <taxon>Cyprinidae</taxon>
        <taxon>Cyprininae</taxon>
        <taxon>Sinocyclocheilus</taxon>
    </lineage>
</organism>
<reference evidence="2" key="1">
    <citation type="submission" date="2025-08" db="UniProtKB">
        <authorList>
            <consortium name="Ensembl"/>
        </authorList>
    </citation>
    <scope>IDENTIFICATION</scope>
</reference>
<dbReference type="InterPro" id="IPR001304">
    <property type="entry name" value="C-type_lectin-like"/>
</dbReference>
<dbReference type="InterPro" id="IPR016187">
    <property type="entry name" value="CTDL_fold"/>
</dbReference>
<sequence>KCTTFMRLTLKCTQLSSTRGPQQMSFSFKGSSKGFVSVQEQKNWTEAQKHCREKHTDLASVRNESENHQIKIIASPKQDWIGLYRSWVWSDNSNFTFTHWKSDEPNIEAKKDSICASTGISDEGRWTDEHCRELHHFVLKSCKLCPQKS</sequence>
<dbReference type="PROSITE" id="PS50041">
    <property type="entry name" value="C_TYPE_LECTIN_2"/>
    <property type="match status" value="1"/>
</dbReference>
<dbReference type="AlphaFoldDB" id="A0A673KD75"/>
<evidence type="ECO:0000313" key="3">
    <source>
        <dbReference type="Proteomes" id="UP000472270"/>
    </source>
</evidence>
<dbReference type="InterPro" id="IPR016186">
    <property type="entry name" value="C-type_lectin-like/link_sf"/>
</dbReference>